<accession>A0A285RET8</accession>
<evidence type="ECO:0000313" key="2">
    <source>
        <dbReference type="Proteomes" id="UP000219111"/>
    </source>
</evidence>
<name>A0A285RET8_9RHOB</name>
<proteinExistence type="predicted"/>
<protein>
    <submittedName>
        <fullName evidence="1">Uncharacterized protein</fullName>
    </submittedName>
</protein>
<gene>
    <name evidence="1" type="ORF">SAMN05877831_10133</name>
</gene>
<dbReference type="EMBL" id="OBMT01000001">
    <property type="protein sequence ID" value="SOB92616.1"/>
    <property type="molecule type" value="Genomic_DNA"/>
</dbReference>
<evidence type="ECO:0000313" key="1">
    <source>
        <dbReference type="EMBL" id="SOB92616.1"/>
    </source>
</evidence>
<sequence length="80" mass="9213">MALVVSLEKEEERSVRSAHPTCIPCKYMVGEFDGKKVLQLNTYGSSEREIPDKLSQTLQFDEHAALQLYRMLKSEFGFKE</sequence>
<dbReference type="RefSeq" id="WP_141399394.1">
    <property type="nucleotide sequence ID" value="NZ_OBMT01000001.1"/>
</dbReference>
<organism evidence="1 2">
    <name type="scientific">Rhodobacter maris</name>
    <dbReference type="NCBI Taxonomy" id="446682"/>
    <lineage>
        <taxon>Bacteria</taxon>
        <taxon>Pseudomonadati</taxon>
        <taxon>Pseudomonadota</taxon>
        <taxon>Alphaproteobacteria</taxon>
        <taxon>Rhodobacterales</taxon>
        <taxon>Rhodobacter group</taxon>
        <taxon>Rhodobacter</taxon>
    </lineage>
</organism>
<dbReference type="AlphaFoldDB" id="A0A285RET8"/>
<dbReference type="Proteomes" id="UP000219111">
    <property type="component" value="Unassembled WGS sequence"/>
</dbReference>
<reference evidence="2" key="1">
    <citation type="submission" date="2017-08" db="EMBL/GenBank/DDBJ databases">
        <authorList>
            <person name="Varghese N."/>
            <person name="Submissions S."/>
        </authorList>
    </citation>
    <scope>NUCLEOTIDE SEQUENCE [LARGE SCALE GENOMIC DNA]</scope>
    <source>
        <strain evidence="2">JA276</strain>
    </source>
</reference>
<dbReference type="OrthoDB" id="9155240at2"/>
<keyword evidence="2" id="KW-1185">Reference proteome</keyword>